<evidence type="ECO:0000256" key="2">
    <source>
        <dbReference type="ARBA" id="ARBA00022908"/>
    </source>
</evidence>
<dbReference type="InterPro" id="IPR010998">
    <property type="entry name" value="Integrase_recombinase_N"/>
</dbReference>
<dbReference type="InterPro" id="IPR013762">
    <property type="entry name" value="Integrase-like_cat_sf"/>
</dbReference>
<feature type="domain" description="Core-binding (CB)" evidence="7">
    <location>
        <begin position="58"/>
        <end position="142"/>
    </location>
</feature>
<gene>
    <name evidence="8" type="ORF">SAMN05421720_1329</name>
</gene>
<dbReference type="InterPro" id="IPR011010">
    <property type="entry name" value="DNA_brk_join_enz"/>
</dbReference>
<proteinExistence type="inferred from homology"/>
<dbReference type="EMBL" id="FNAP01000032">
    <property type="protein sequence ID" value="SDF09072.1"/>
    <property type="molecule type" value="Genomic_DNA"/>
</dbReference>
<evidence type="ECO:0000313" key="9">
    <source>
        <dbReference type="Proteomes" id="UP000199412"/>
    </source>
</evidence>
<evidence type="ECO:0000256" key="4">
    <source>
        <dbReference type="ARBA" id="ARBA00023172"/>
    </source>
</evidence>
<name>A0A1G7I8Q7_9PROT</name>
<evidence type="ECO:0000259" key="7">
    <source>
        <dbReference type="PROSITE" id="PS51900"/>
    </source>
</evidence>
<dbReference type="RefSeq" id="WP_092788154.1">
    <property type="nucleotide sequence ID" value="NZ_FNAP01000032.1"/>
</dbReference>
<dbReference type="AlphaFoldDB" id="A0A1G7I8Q7"/>
<dbReference type="GO" id="GO:0006310">
    <property type="term" value="P:DNA recombination"/>
    <property type="evidence" value="ECO:0007669"/>
    <property type="project" value="UniProtKB-KW"/>
</dbReference>
<dbReference type="PANTHER" id="PTHR30349">
    <property type="entry name" value="PHAGE INTEGRASE-RELATED"/>
    <property type="match status" value="1"/>
</dbReference>
<evidence type="ECO:0000256" key="1">
    <source>
        <dbReference type="ARBA" id="ARBA00008857"/>
    </source>
</evidence>
<dbReference type="InterPro" id="IPR044068">
    <property type="entry name" value="CB"/>
</dbReference>
<dbReference type="CDD" id="cd01189">
    <property type="entry name" value="INT_ICEBs1_C_like"/>
    <property type="match status" value="1"/>
</dbReference>
<evidence type="ECO:0000313" key="8">
    <source>
        <dbReference type="EMBL" id="SDF09072.1"/>
    </source>
</evidence>
<comment type="similarity">
    <text evidence="1">Belongs to the 'phage' integrase family.</text>
</comment>
<dbReference type="Proteomes" id="UP000199412">
    <property type="component" value="Unassembled WGS sequence"/>
</dbReference>
<keyword evidence="3 5" id="KW-0238">DNA-binding</keyword>
<sequence>MSDIRKRDGNKGVTYQVRYSSAGTKTGYAYKTFRTMKEARAFRESVGAMPKGFVADIVDVPAAVTTWLNTCEKIGRDGRETVEPETLKEYRRRARVMTDYDWSKPLQDLMPKDVIQFRDWLLENQTRDMARRTLSSFHSVLIEMKHRGELRHDPAVGISIKSGGRHEEHEGEVQIPTDDEMKLILQAADRLSTKDPFLARCWARSRTMIYLAAFTGMRPSEYRGLTWANVLEDRVQVRQRADISGRLGPVKSRAARRDIFVPQFVLDMLAEWRTKCPASEDDLVFPTDSGKPILAANFFKGAWRPLMREAGMMVRTQGGKEDTRYTLYCLRHYFASKLIEKGRDLKFIQTVMGHSRIEITLNVYGHLIRGKEDEYKNIAEEMFSEIVQN</sequence>
<dbReference type="Pfam" id="PF00589">
    <property type="entry name" value="Phage_integrase"/>
    <property type="match status" value="1"/>
</dbReference>
<organism evidence="8 9">
    <name type="scientific">Rhodospira trueperi</name>
    <dbReference type="NCBI Taxonomy" id="69960"/>
    <lineage>
        <taxon>Bacteria</taxon>
        <taxon>Pseudomonadati</taxon>
        <taxon>Pseudomonadota</taxon>
        <taxon>Alphaproteobacteria</taxon>
        <taxon>Rhodospirillales</taxon>
        <taxon>Rhodospirillaceae</taxon>
        <taxon>Rhodospira</taxon>
    </lineage>
</organism>
<dbReference type="PROSITE" id="PS51898">
    <property type="entry name" value="TYR_RECOMBINASE"/>
    <property type="match status" value="1"/>
</dbReference>
<evidence type="ECO:0000256" key="3">
    <source>
        <dbReference type="ARBA" id="ARBA00023125"/>
    </source>
</evidence>
<keyword evidence="9" id="KW-1185">Reference proteome</keyword>
<dbReference type="InterPro" id="IPR050090">
    <property type="entry name" value="Tyrosine_recombinase_XerCD"/>
</dbReference>
<dbReference type="OrthoDB" id="9785687at2"/>
<protein>
    <submittedName>
        <fullName evidence="8">Site-specific recombinase XerD</fullName>
    </submittedName>
</protein>
<keyword evidence="2" id="KW-0229">DNA integration</keyword>
<accession>A0A1G7I8Q7</accession>
<dbReference type="Gene3D" id="1.10.443.10">
    <property type="entry name" value="Intergrase catalytic core"/>
    <property type="match status" value="1"/>
</dbReference>
<reference evidence="8 9" key="1">
    <citation type="submission" date="2016-10" db="EMBL/GenBank/DDBJ databases">
        <authorList>
            <person name="de Groot N.N."/>
        </authorList>
    </citation>
    <scope>NUCLEOTIDE SEQUENCE [LARGE SCALE GENOMIC DNA]</scope>
    <source>
        <strain evidence="8 9">ATCC 700224</strain>
    </source>
</reference>
<evidence type="ECO:0000259" key="6">
    <source>
        <dbReference type="PROSITE" id="PS51898"/>
    </source>
</evidence>
<dbReference type="STRING" id="69960.SAMN05421720_1329"/>
<dbReference type="PANTHER" id="PTHR30349:SF64">
    <property type="entry name" value="PROPHAGE INTEGRASE INTD-RELATED"/>
    <property type="match status" value="1"/>
</dbReference>
<dbReference type="Gene3D" id="1.10.150.130">
    <property type="match status" value="1"/>
</dbReference>
<dbReference type="SUPFAM" id="SSF56349">
    <property type="entry name" value="DNA breaking-rejoining enzymes"/>
    <property type="match status" value="1"/>
</dbReference>
<dbReference type="GO" id="GO:0015074">
    <property type="term" value="P:DNA integration"/>
    <property type="evidence" value="ECO:0007669"/>
    <property type="project" value="UniProtKB-KW"/>
</dbReference>
<evidence type="ECO:0000256" key="5">
    <source>
        <dbReference type="PROSITE-ProRule" id="PRU01248"/>
    </source>
</evidence>
<keyword evidence="4" id="KW-0233">DNA recombination</keyword>
<dbReference type="PROSITE" id="PS51900">
    <property type="entry name" value="CB"/>
    <property type="match status" value="1"/>
</dbReference>
<dbReference type="InterPro" id="IPR002104">
    <property type="entry name" value="Integrase_catalytic"/>
</dbReference>
<feature type="domain" description="Tyr recombinase" evidence="6">
    <location>
        <begin position="171"/>
        <end position="380"/>
    </location>
</feature>
<dbReference type="GO" id="GO:0003677">
    <property type="term" value="F:DNA binding"/>
    <property type="evidence" value="ECO:0007669"/>
    <property type="project" value="UniProtKB-UniRule"/>
</dbReference>